<keyword evidence="9 16" id="KW-0663">Pyridoxal phosphate</keyword>
<feature type="modified residue" description="N6-(pyridoxal phosphate)lysine" evidence="14">
    <location>
        <position position="200"/>
    </location>
</feature>
<comment type="caution">
    <text evidence="18">The sequence shown here is derived from an EMBL/GenBank/DDBJ whole genome shotgun (WGS) entry which is preliminary data.</text>
</comment>
<dbReference type="GO" id="GO:0009097">
    <property type="term" value="P:isoleucine biosynthetic process"/>
    <property type="evidence" value="ECO:0007669"/>
    <property type="project" value="UniProtKB-UniPathway"/>
</dbReference>
<comment type="cofactor">
    <cofactor evidence="1 16">
        <name>pyridoxal 5'-phosphate</name>
        <dbReference type="ChEBI" id="CHEBI:597326"/>
    </cofactor>
</comment>
<sequence>MTLKFDLQPSPAPRSDAEREAVLADPGFGVNFTDHMAVATWTAADGWADSAVVPYGPFQLDPASAVLHYAQEIFEGMKAYRHADGSVWLFRPEKNAERFAVSARRLALPELPVESFVEAVEALVEADQAWVPAGGEASLYLRPFMFASEVFLGVRGARKVQFCVIASPAGSYFSGGVQPVQIWMSRDYTRAAPGGTGAAKCGGNYAASLVAQAEAAEHGCSQVLFTDAVERKWVDELGGMNVYFVTADDQLVTPALGTILEGVTRDAILALAPELGLTPVERRVSLEEVLEGCRTGAITEIFACGTAAVITPIGALKGLDGTTAVADGEPGPRTLELRQALLDIQYGRREDTHGWMHRVI</sequence>
<dbReference type="InterPro" id="IPR043132">
    <property type="entry name" value="BCAT-like_C"/>
</dbReference>
<protein>
    <recommendedName>
        <fullName evidence="17">Branched-chain-amino-acid aminotransferase</fullName>
        <ecNumber evidence="17">2.6.1.42</ecNumber>
    </recommendedName>
</protein>
<evidence type="ECO:0000256" key="4">
    <source>
        <dbReference type="ARBA" id="ARBA00005072"/>
    </source>
</evidence>
<dbReference type="NCBIfam" id="NF009897">
    <property type="entry name" value="PRK13357.1"/>
    <property type="match status" value="1"/>
</dbReference>
<dbReference type="GO" id="GO:0009099">
    <property type="term" value="P:L-valine biosynthetic process"/>
    <property type="evidence" value="ECO:0007669"/>
    <property type="project" value="UniProtKB-UniPathway"/>
</dbReference>
<dbReference type="GO" id="GO:0052654">
    <property type="term" value="F:L-leucine-2-oxoglutarate transaminase activity"/>
    <property type="evidence" value="ECO:0007669"/>
    <property type="project" value="RHEA"/>
</dbReference>
<evidence type="ECO:0000256" key="2">
    <source>
        <dbReference type="ARBA" id="ARBA00004824"/>
    </source>
</evidence>
<reference evidence="18 19" key="1">
    <citation type="submission" date="2018-07" db="EMBL/GenBank/DDBJ databases">
        <title>Desertimonas flava gen. nov. sp. nov.</title>
        <authorList>
            <person name="Liu S."/>
        </authorList>
    </citation>
    <scope>NUCLEOTIDE SEQUENCE [LARGE SCALE GENOMIC DNA]</scope>
    <source>
        <strain evidence="18 19">16Sb5-5</strain>
    </source>
</reference>
<evidence type="ECO:0000256" key="16">
    <source>
        <dbReference type="RuleBase" id="RU004516"/>
    </source>
</evidence>
<evidence type="ECO:0000256" key="7">
    <source>
        <dbReference type="ARBA" id="ARBA00022605"/>
    </source>
</evidence>
<comment type="catalytic activity">
    <reaction evidence="13 17">
        <text>L-leucine + 2-oxoglutarate = 4-methyl-2-oxopentanoate + L-glutamate</text>
        <dbReference type="Rhea" id="RHEA:18321"/>
        <dbReference type="ChEBI" id="CHEBI:16810"/>
        <dbReference type="ChEBI" id="CHEBI:17865"/>
        <dbReference type="ChEBI" id="CHEBI:29985"/>
        <dbReference type="ChEBI" id="CHEBI:57427"/>
        <dbReference type="EC" id="2.6.1.42"/>
    </reaction>
</comment>
<dbReference type="GO" id="GO:0052656">
    <property type="term" value="F:L-isoleucine-2-oxoglutarate transaminase activity"/>
    <property type="evidence" value="ECO:0007669"/>
    <property type="project" value="RHEA"/>
</dbReference>
<dbReference type="PROSITE" id="PS00770">
    <property type="entry name" value="AA_TRANSFER_CLASS_4"/>
    <property type="match status" value="1"/>
</dbReference>
<dbReference type="UniPathway" id="UPA00048">
    <property type="reaction ID" value="UER00073"/>
</dbReference>
<keyword evidence="6 17" id="KW-0032">Aminotransferase</keyword>
<keyword evidence="8 17" id="KW-0808">Transferase</keyword>
<dbReference type="SUPFAM" id="SSF56752">
    <property type="entry name" value="D-aminoacid aminotransferase-like PLP-dependent enzymes"/>
    <property type="match status" value="1"/>
</dbReference>
<dbReference type="UniPathway" id="UPA00047">
    <property type="reaction ID" value="UER00058"/>
</dbReference>
<evidence type="ECO:0000256" key="1">
    <source>
        <dbReference type="ARBA" id="ARBA00001933"/>
    </source>
</evidence>
<dbReference type="PANTHER" id="PTHR11825:SF44">
    <property type="entry name" value="BRANCHED-CHAIN-AMINO-ACID AMINOTRANSFERASE"/>
    <property type="match status" value="1"/>
</dbReference>
<evidence type="ECO:0000256" key="8">
    <source>
        <dbReference type="ARBA" id="ARBA00022679"/>
    </source>
</evidence>
<evidence type="ECO:0000256" key="14">
    <source>
        <dbReference type="PIRSR" id="PIRSR006468-1"/>
    </source>
</evidence>
<evidence type="ECO:0000313" key="19">
    <source>
        <dbReference type="Proteomes" id="UP000252770"/>
    </source>
</evidence>
<keyword evidence="19" id="KW-1185">Reference proteome</keyword>
<evidence type="ECO:0000256" key="10">
    <source>
        <dbReference type="ARBA" id="ARBA00023304"/>
    </source>
</evidence>
<dbReference type="PIRSF" id="PIRSF006468">
    <property type="entry name" value="BCAT1"/>
    <property type="match status" value="1"/>
</dbReference>
<comment type="catalytic activity">
    <reaction evidence="12 17">
        <text>L-isoleucine + 2-oxoglutarate = (S)-3-methyl-2-oxopentanoate + L-glutamate</text>
        <dbReference type="Rhea" id="RHEA:24801"/>
        <dbReference type="ChEBI" id="CHEBI:16810"/>
        <dbReference type="ChEBI" id="CHEBI:29985"/>
        <dbReference type="ChEBI" id="CHEBI:35146"/>
        <dbReference type="ChEBI" id="CHEBI:58045"/>
        <dbReference type="EC" id="2.6.1.42"/>
    </reaction>
</comment>
<dbReference type="EMBL" id="QOUI01000001">
    <property type="protein sequence ID" value="RCK71419.1"/>
    <property type="molecule type" value="Genomic_DNA"/>
</dbReference>
<dbReference type="CDD" id="cd01557">
    <property type="entry name" value="BCAT_beta_family"/>
    <property type="match status" value="1"/>
</dbReference>
<dbReference type="InterPro" id="IPR001544">
    <property type="entry name" value="Aminotrans_IV"/>
</dbReference>
<dbReference type="Proteomes" id="UP000252770">
    <property type="component" value="Unassembled WGS sequence"/>
</dbReference>
<dbReference type="InterPro" id="IPR043131">
    <property type="entry name" value="BCAT-like_N"/>
</dbReference>
<dbReference type="AlphaFoldDB" id="A0A367Z0V7"/>
<keyword evidence="7 17" id="KW-0028">Amino-acid biosynthesis</keyword>
<accession>A0A367Z0V7</accession>
<evidence type="ECO:0000256" key="6">
    <source>
        <dbReference type="ARBA" id="ARBA00022576"/>
    </source>
</evidence>
<dbReference type="GO" id="GO:0009098">
    <property type="term" value="P:L-leucine biosynthetic process"/>
    <property type="evidence" value="ECO:0007669"/>
    <property type="project" value="UniProtKB-UniPathway"/>
</dbReference>
<dbReference type="Pfam" id="PF01063">
    <property type="entry name" value="Aminotran_4"/>
    <property type="match status" value="1"/>
</dbReference>
<organism evidence="18 19">
    <name type="scientific">Desertihabitans brevis</name>
    <dbReference type="NCBI Taxonomy" id="2268447"/>
    <lineage>
        <taxon>Bacteria</taxon>
        <taxon>Bacillati</taxon>
        <taxon>Actinomycetota</taxon>
        <taxon>Actinomycetes</taxon>
        <taxon>Propionibacteriales</taxon>
        <taxon>Propionibacteriaceae</taxon>
        <taxon>Desertihabitans</taxon>
    </lineage>
</organism>
<evidence type="ECO:0000256" key="12">
    <source>
        <dbReference type="ARBA" id="ARBA00048798"/>
    </source>
</evidence>
<evidence type="ECO:0000256" key="17">
    <source>
        <dbReference type="RuleBase" id="RU004517"/>
    </source>
</evidence>
<dbReference type="PANTHER" id="PTHR11825">
    <property type="entry name" value="SUBGROUP IIII AMINOTRANSFERASE"/>
    <property type="match status" value="1"/>
</dbReference>
<gene>
    <name evidence="18" type="ORF">DT076_03130</name>
</gene>
<dbReference type="UniPathway" id="UPA00049">
    <property type="reaction ID" value="UER00062"/>
</dbReference>
<evidence type="ECO:0000256" key="5">
    <source>
        <dbReference type="ARBA" id="ARBA00009320"/>
    </source>
</evidence>
<keyword evidence="10 17" id="KW-0100">Branched-chain amino acid biosynthesis</keyword>
<evidence type="ECO:0000256" key="3">
    <source>
        <dbReference type="ARBA" id="ARBA00004931"/>
    </source>
</evidence>
<comment type="pathway">
    <text evidence="2">Amino-acid biosynthesis; L-isoleucine biosynthesis; L-isoleucine from 2-oxobutanoate: step 4/4.</text>
</comment>
<name>A0A367Z0V7_9ACTN</name>
<dbReference type="InterPro" id="IPR036038">
    <property type="entry name" value="Aminotransferase-like"/>
</dbReference>
<dbReference type="InterPro" id="IPR018300">
    <property type="entry name" value="Aminotrans_IV_CS"/>
</dbReference>
<evidence type="ECO:0000256" key="9">
    <source>
        <dbReference type="ARBA" id="ARBA00022898"/>
    </source>
</evidence>
<dbReference type="Gene3D" id="3.30.470.10">
    <property type="match status" value="1"/>
</dbReference>
<comment type="pathway">
    <text evidence="4">Amino-acid biosynthesis; L-leucine biosynthesis; L-leucine from 3-methyl-2-oxobutanoate: step 4/4.</text>
</comment>
<proteinExistence type="inferred from homology"/>
<comment type="pathway">
    <text evidence="3">Amino-acid biosynthesis; L-valine biosynthesis; L-valine from pyruvate: step 4/4.</text>
</comment>
<evidence type="ECO:0000256" key="13">
    <source>
        <dbReference type="ARBA" id="ARBA00049229"/>
    </source>
</evidence>
<evidence type="ECO:0000256" key="15">
    <source>
        <dbReference type="RuleBase" id="RU004106"/>
    </source>
</evidence>
<evidence type="ECO:0000256" key="11">
    <source>
        <dbReference type="ARBA" id="ARBA00048212"/>
    </source>
</evidence>
<evidence type="ECO:0000313" key="18">
    <source>
        <dbReference type="EMBL" id="RCK71419.1"/>
    </source>
</evidence>
<dbReference type="GO" id="GO:0052655">
    <property type="term" value="F:L-valine-2-oxoglutarate transaminase activity"/>
    <property type="evidence" value="ECO:0007669"/>
    <property type="project" value="RHEA"/>
</dbReference>
<dbReference type="NCBIfam" id="TIGR01123">
    <property type="entry name" value="ilvE_II"/>
    <property type="match status" value="1"/>
</dbReference>
<dbReference type="Gene3D" id="3.20.10.10">
    <property type="entry name" value="D-amino Acid Aminotransferase, subunit A, domain 2"/>
    <property type="match status" value="1"/>
</dbReference>
<comment type="catalytic activity">
    <reaction evidence="11 17">
        <text>L-valine + 2-oxoglutarate = 3-methyl-2-oxobutanoate + L-glutamate</text>
        <dbReference type="Rhea" id="RHEA:24813"/>
        <dbReference type="ChEBI" id="CHEBI:11851"/>
        <dbReference type="ChEBI" id="CHEBI:16810"/>
        <dbReference type="ChEBI" id="CHEBI:29985"/>
        <dbReference type="ChEBI" id="CHEBI:57762"/>
        <dbReference type="EC" id="2.6.1.42"/>
    </reaction>
</comment>
<dbReference type="RefSeq" id="WP_114125120.1">
    <property type="nucleotide sequence ID" value="NZ_QOUI01000001.1"/>
</dbReference>
<dbReference type="InterPro" id="IPR033939">
    <property type="entry name" value="BCAT_family"/>
</dbReference>
<dbReference type="EC" id="2.6.1.42" evidence="17"/>
<dbReference type="InterPro" id="IPR005786">
    <property type="entry name" value="B_amino_transII"/>
</dbReference>
<comment type="similarity">
    <text evidence="5 15">Belongs to the class-IV pyridoxal-phosphate-dependent aminotransferase family.</text>
</comment>